<evidence type="ECO:0000256" key="5">
    <source>
        <dbReference type="ARBA" id="ARBA00047417"/>
    </source>
</evidence>
<keyword evidence="8" id="KW-0378">Hydrolase</keyword>
<dbReference type="InterPro" id="IPR043138">
    <property type="entry name" value="GGT_lsub"/>
</dbReference>
<proteinExistence type="inferred from homology"/>
<feature type="binding site" evidence="7">
    <location>
        <begin position="470"/>
        <end position="471"/>
    </location>
    <ligand>
        <name>L-glutamate</name>
        <dbReference type="ChEBI" id="CHEBI:29985"/>
    </ligand>
</feature>
<dbReference type="PANTHER" id="PTHR11686:SF9">
    <property type="entry name" value="RE13973P"/>
    <property type="match status" value="1"/>
</dbReference>
<evidence type="ECO:0000256" key="4">
    <source>
        <dbReference type="ARBA" id="ARBA00009381"/>
    </source>
</evidence>
<dbReference type="EC" id="2.3.2.2" evidence="8"/>
<dbReference type="InterPro" id="IPR043137">
    <property type="entry name" value="GGT_ssub_C"/>
</dbReference>
<comment type="catalytic activity">
    <reaction evidence="2 8">
        <text>glutathione + H2O = L-cysteinylglycine + L-glutamate</text>
        <dbReference type="Rhea" id="RHEA:28807"/>
        <dbReference type="ChEBI" id="CHEBI:15377"/>
        <dbReference type="ChEBI" id="CHEBI:29985"/>
        <dbReference type="ChEBI" id="CHEBI:57925"/>
        <dbReference type="ChEBI" id="CHEBI:61694"/>
        <dbReference type="EC" id="3.4.19.13"/>
    </reaction>
</comment>
<feature type="binding site" evidence="7">
    <location>
        <position position="126"/>
    </location>
    <ligand>
        <name>L-glutamate</name>
        <dbReference type="ChEBI" id="CHEBI:29985"/>
    </ligand>
</feature>
<feature type="binding site" evidence="7">
    <location>
        <position position="492"/>
    </location>
    <ligand>
        <name>L-glutamate</name>
        <dbReference type="ChEBI" id="CHEBI:29985"/>
    </ligand>
</feature>
<dbReference type="NCBIfam" id="TIGR00066">
    <property type="entry name" value="g_glut_trans"/>
    <property type="match status" value="1"/>
</dbReference>
<dbReference type="PANTHER" id="PTHR11686">
    <property type="entry name" value="GAMMA GLUTAMYL TRANSPEPTIDASE"/>
    <property type="match status" value="1"/>
</dbReference>
<dbReference type="Proteomes" id="UP000275078">
    <property type="component" value="Unassembled WGS sequence"/>
</dbReference>
<feature type="chain" id="PRO_5018146392" description="Glutathione hydrolase" evidence="9">
    <location>
        <begin position="21"/>
        <end position="596"/>
    </location>
</feature>
<feature type="binding site" evidence="7">
    <location>
        <position position="442"/>
    </location>
    <ligand>
        <name>L-glutamate</name>
        <dbReference type="ChEBI" id="CHEBI:29985"/>
    </ligand>
</feature>
<comment type="similarity">
    <text evidence="4">Belongs to the gamma-glutamyltransferase family.</text>
</comment>
<evidence type="ECO:0000313" key="11">
    <source>
        <dbReference type="Proteomes" id="UP000275078"/>
    </source>
</evidence>
<dbReference type="EMBL" id="ML119705">
    <property type="protein sequence ID" value="RPA78952.1"/>
    <property type="molecule type" value="Genomic_DNA"/>
</dbReference>
<sequence>MRRRLILGLGIIGFSLCAHASYQVVNRPAAERPPGTGEHYYHWNIADGKEPHDLSIEVQNGAVSSDVDLCSQIGVEILKKGGNAVDGAIATAVCLGTVNGFASGIGGGGFMVYRGADGESKSFNFREAAPKAAFREMYHGEPLLAQVGGLAFGVPGEVDGFWKAHKLYGNLPWKDLWLPSIALAEKGFVIQPELGRQIKKQEEFFLENLEDWKFLESPYEAGRVIREGELLRRPVLAKTLRKIAEDNGVEEFYRGSIAESLSSYAQKHGGIVTKDDFAQYKTIVTEPLTSTFLGKEIVTCPPPCSGAVLIEALHIAEISHLSNASNPVESHRVVEMMKWMSAGRTELGDPTDTDVDNMDRVAELQSKEYARAVYQNISDDRTYDWKHYNPSYEANDPKGTSHLSVLDKDGNAVALTTTVNLYWGAKLHDPNTGIVLNSEMDDFSIPGRSNAYDLKPSIYNFIKPFKRPLSSTAPTIIVEDGKASLIIGASGGSRIVTSVFQAIVKNVLWDLTLLDTLKSPRLHHQLIPEVATMEAGIPQAIIDGLEARGHTLVDVSGGSVIQAIRRYSDGRIVAVADWWRKGGVCYIPGTLGQSQY</sequence>
<dbReference type="FunFam" id="3.60.20.40:FF:000001">
    <property type="entry name" value="Gamma-glutamyltranspeptidase 1"/>
    <property type="match status" value="1"/>
</dbReference>
<keyword evidence="8" id="KW-0808">Transferase</keyword>
<dbReference type="UniPathway" id="UPA00204"/>
<dbReference type="GO" id="GO:0036374">
    <property type="term" value="F:glutathione hydrolase activity"/>
    <property type="evidence" value="ECO:0007669"/>
    <property type="project" value="UniProtKB-UniRule"/>
</dbReference>
<evidence type="ECO:0000256" key="1">
    <source>
        <dbReference type="ARBA" id="ARBA00001049"/>
    </source>
</evidence>
<evidence type="ECO:0000256" key="9">
    <source>
        <dbReference type="SAM" id="SignalP"/>
    </source>
</evidence>
<dbReference type="InterPro" id="IPR000101">
    <property type="entry name" value="GGT_peptidase"/>
</dbReference>
<evidence type="ECO:0000256" key="2">
    <source>
        <dbReference type="ARBA" id="ARBA00001089"/>
    </source>
</evidence>
<comment type="catalytic activity">
    <reaction evidence="5 8">
        <text>an N-terminal (5-L-glutamyl)-[peptide] + an alpha-amino acid = 5-L-glutamyl amino acid + an N-terminal L-alpha-aminoacyl-[peptide]</text>
        <dbReference type="Rhea" id="RHEA:23904"/>
        <dbReference type="Rhea" id="RHEA-COMP:9780"/>
        <dbReference type="Rhea" id="RHEA-COMP:9795"/>
        <dbReference type="ChEBI" id="CHEBI:77644"/>
        <dbReference type="ChEBI" id="CHEBI:78597"/>
        <dbReference type="ChEBI" id="CHEBI:78599"/>
        <dbReference type="ChEBI" id="CHEBI:78608"/>
        <dbReference type="EC" id="2.3.2.2"/>
    </reaction>
</comment>
<comment type="function">
    <text evidence="8">Cleaves the gamma-glutamyl peptide bond of glutathione and glutathione conjugates.</text>
</comment>
<keyword evidence="8" id="KW-0012">Acyltransferase</keyword>
<dbReference type="STRING" id="1160509.A0A3N4HYN8"/>
<dbReference type="GO" id="GO:0103068">
    <property type="term" value="F:leukotriene C4 gamma-glutamyl transferase activity"/>
    <property type="evidence" value="ECO:0007669"/>
    <property type="project" value="UniProtKB-EC"/>
</dbReference>
<dbReference type="GO" id="GO:0005886">
    <property type="term" value="C:plasma membrane"/>
    <property type="evidence" value="ECO:0007669"/>
    <property type="project" value="TreeGrafter"/>
</dbReference>
<dbReference type="Gene3D" id="3.60.20.40">
    <property type="match status" value="1"/>
</dbReference>
<dbReference type="OrthoDB" id="1081007at2759"/>
<gene>
    <name evidence="10" type="ORF">BJ508DRAFT_211688</name>
</gene>
<dbReference type="GO" id="GO:0006751">
    <property type="term" value="P:glutathione catabolic process"/>
    <property type="evidence" value="ECO:0007669"/>
    <property type="project" value="UniProtKB-UniRule"/>
</dbReference>
<dbReference type="SUPFAM" id="SSF56235">
    <property type="entry name" value="N-terminal nucleophile aminohydrolases (Ntn hydrolases)"/>
    <property type="match status" value="1"/>
</dbReference>
<evidence type="ECO:0000256" key="7">
    <source>
        <dbReference type="PIRSR" id="PIRSR600101-2"/>
    </source>
</evidence>
<organism evidence="10 11">
    <name type="scientific">Ascobolus immersus RN42</name>
    <dbReference type="NCBI Taxonomy" id="1160509"/>
    <lineage>
        <taxon>Eukaryota</taxon>
        <taxon>Fungi</taxon>
        <taxon>Dikarya</taxon>
        <taxon>Ascomycota</taxon>
        <taxon>Pezizomycotina</taxon>
        <taxon>Pezizomycetes</taxon>
        <taxon>Pezizales</taxon>
        <taxon>Ascobolaceae</taxon>
        <taxon>Ascobolus</taxon>
    </lineage>
</organism>
<dbReference type="GO" id="GO:0000324">
    <property type="term" value="C:fungal-type vacuole"/>
    <property type="evidence" value="ECO:0007669"/>
    <property type="project" value="TreeGrafter"/>
</dbReference>
<accession>A0A3N4HYN8</accession>
<feature type="active site" description="Nucleophile" evidence="6">
    <location>
        <position position="400"/>
    </location>
</feature>
<comment type="pathway">
    <text evidence="3 8">Sulfur metabolism; glutathione metabolism.</text>
</comment>
<reference evidence="10 11" key="1">
    <citation type="journal article" date="2018" name="Nat. Ecol. Evol.">
        <title>Pezizomycetes genomes reveal the molecular basis of ectomycorrhizal truffle lifestyle.</title>
        <authorList>
            <person name="Murat C."/>
            <person name="Payen T."/>
            <person name="Noel B."/>
            <person name="Kuo A."/>
            <person name="Morin E."/>
            <person name="Chen J."/>
            <person name="Kohler A."/>
            <person name="Krizsan K."/>
            <person name="Balestrini R."/>
            <person name="Da Silva C."/>
            <person name="Montanini B."/>
            <person name="Hainaut M."/>
            <person name="Levati E."/>
            <person name="Barry K.W."/>
            <person name="Belfiori B."/>
            <person name="Cichocki N."/>
            <person name="Clum A."/>
            <person name="Dockter R.B."/>
            <person name="Fauchery L."/>
            <person name="Guy J."/>
            <person name="Iotti M."/>
            <person name="Le Tacon F."/>
            <person name="Lindquist E.A."/>
            <person name="Lipzen A."/>
            <person name="Malagnac F."/>
            <person name="Mello A."/>
            <person name="Molinier V."/>
            <person name="Miyauchi S."/>
            <person name="Poulain J."/>
            <person name="Riccioni C."/>
            <person name="Rubini A."/>
            <person name="Sitrit Y."/>
            <person name="Splivallo R."/>
            <person name="Traeger S."/>
            <person name="Wang M."/>
            <person name="Zifcakova L."/>
            <person name="Wipf D."/>
            <person name="Zambonelli A."/>
            <person name="Paolocci F."/>
            <person name="Nowrousian M."/>
            <person name="Ottonello S."/>
            <person name="Baldrian P."/>
            <person name="Spatafora J.W."/>
            <person name="Henrissat B."/>
            <person name="Nagy L.G."/>
            <person name="Aury J.M."/>
            <person name="Wincker P."/>
            <person name="Grigoriev I.V."/>
            <person name="Bonfante P."/>
            <person name="Martin F.M."/>
        </authorList>
    </citation>
    <scope>NUCLEOTIDE SEQUENCE [LARGE SCALE GENOMIC DNA]</scope>
    <source>
        <strain evidence="10 11">RN42</strain>
    </source>
</reference>
<dbReference type="Pfam" id="PF01019">
    <property type="entry name" value="G_glu_transpept"/>
    <property type="match status" value="1"/>
</dbReference>
<evidence type="ECO:0000256" key="8">
    <source>
        <dbReference type="RuleBase" id="RU368068"/>
    </source>
</evidence>
<dbReference type="InterPro" id="IPR029055">
    <property type="entry name" value="Ntn_hydrolases_N"/>
</dbReference>
<dbReference type="PRINTS" id="PR01210">
    <property type="entry name" value="GGTRANSPTASE"/>
</dbReference>
<name>A0A3N4HYN8_ASCIM</name>
<feature type="binding site" evidence="7">
    <location>
        <begin position="418"/>
        <end position="420"/>
    </location>
    <ligand>
        <name>L-glutamate</name>
        <dbReference type="ChEBI" id="CHEBI:29985"/>
    </ligand>
</feature>
<comment type="catalytic activity">
    <reaction evidence="1 8">
        <text>an S-substituted glutathione + H2O = an S-substituted L-cysteinylglycine + L-glutamate</text>
        <dbReference type="Rhea" id="RHEA:59468"/>
        <dbReference type="ChEBI" id="CHEBI:15377"/>
        <dbReference type="ChEBI" id="CHEBI:29985"/>
        <dbReference type="ChEBI" id="CHEBI:90779"/>
        <dbReference type="ChEBI" id="CHEBI:143103"/>
        <dbReference type="EC" id="3.4.19.13"/>
    </reaction>
</comment>
<feature type="signal peptide" evidence="9">
    <location>
        <begin position="1"/>
        <end position="20"/>
    </location>
</feature>
<dbReference type="EC" id="3.4.19.13" evidence="8"/>
<protein>
    <recommendedName>
        <fullName evidence="8">Glutathione hydrolase</fullName>
        <ecNumber evidence="8">2.3.2.2</ecNumber>
        <ecNumber evidence="8">3.4.19.13</ecNumber>
    </recommendedName>
    <alternativeName>
        <fullName evidence="8">Gamma-glutamyltransferase</fullName>
    </alternativeName>
    <alternativeName>
        <fullName evidence="8">Gamma-glutamyltranspeptidase</fullName>
    </alternativeName>
</protein>
<evidence type="ECO:0000256" key="6">
    <source>
        <dbReference type="PIRSR" id="PIRSR600101-1"/>
    </source>
</evidence>
<dbReference type="AlphaFoldDB" id="A0A3N4HYN8"/>
<keyword evidence="11" id="KW-1185">Reference proteome</keyword>
<evidence type="ECO:0000313" key="10">
    <source>
        <dbReference type="EMBL" id="RPA78952.1"/>
    </source>
</evidence>
<dbReference type="Gene3D" id="1.10.246.130">
    <property type="match status" value="1"/>
</dbReference>
<keyword evidence="9" id="KW-0732">Signal</keyword>
<evidence type="ECO:0000256" key="3">
    <source>
        <dbReference type="ARBA" id="ARBA00005115"/>
    </source>
</evidence>